<dbReference type="GO" id="GO:0015205">
    <property type="term" value="F:nucleobase transmembrane transporter activity"/>
    <property type="evidence" value="ECO:0007669"/>
    <property type="project" value="TreeGrafter"/>
</dbReference>
<dbReference type="InterPro" id="IPR045225">
    <property type="entry name" value="Uracil/uridine/allantoin_perm"/>
</dbReference>
<evidence type="ECO:0000256" key="4">
    <source>
        <dbReference type="ARBA" id="ARBA00022989"/>
    </source>
</evidence>
<evidence type="ECO:0000256" key="3">
    <source>
        <dbReference type="ARBA" id="ARBA00022692"/>
    </source>
</evidence>
<feature type="transmembrane region" description="Helical" evidence="6">
    <location>
        <begin position="374"/>
        <end position="396"/>
    </location>
</feature>
<dbReference type="OrthoDB" id="2018619at2759"/>
<evidence type="ECO:0000256" key="6">
    <source>
        <dbReference type="SAM" id="Phobius"/>
    </source>
</evidence>
<evidence type="ECO:0000256" key="1">
    <source>
        <dbReference type="ARBA" id="ARBA00004141"/>
    </source>
</evidence>
<keyword evidence="5 6" id="KW-0472">Membrane</keyword>
<feature type="transmembrane region" description="Helical" evidence="6">
    <location>
        <begin position="214"/>
        <end position="235"/>
    </location>
</feature>
<accession>A0A3E2HHW3</accession>
<feature type="transmembrane region" description="Helical" evidence="6">
    <location>
        <begin position="134"/>
        <end position="154"/>
    </location>
</feature>
<name>A0A3E2HHW3_SCYLI</name>
<feature type="transmembrane region" description="Helical" evidence="6">
    <location>
        <begin position="308"/>
        <end position="326"/>
    </location>
</feature>
<evidence type="ECO:0008006" key="9">
    <source>
        <dbReference type="Google" id="ProtNLM"/>
    </source>
</evidence>
<feature type="transmembrane region" description="Helical" evidence="6">
    <location>
        <begin position="36"/>
        <end position="58"/>
    </location>
</feature>
<evidence type="ECO:0000313" key="8">
    <source>
        <dbReference type="Proteomes" id="UP000258309"/>
    </source>
</evidence>
<feature type="transmembrane region" description="Helical" evidence="6">
    <location>
        <begin position="12"/>
        <end position="30"/>
    </location>
</feature>
<dbReference type="Gene3D" id="1.10.4160.10">
    <property type="entry name" value="Hydantoin permease"/>
    <property type="match status" value="1"/>
</dbReference>
<protein>
    <recommendedName>
        <fullName evidence="9">Allantoin permease</fullName>
    </recommendedName>
</protein>
<comment type="caution">
    <text evidence="7">The sequence shown here is derived from an EMBL/GenBank/DDBJ whole genome shotgun (WGS) entry which is preliminary data.</text>
</comment>
<dbReference type="PANTHER" id="PTHR30618">
    <property type="entry name" value="NCS1 FAMILY PURINE/PYRIMIDINE TRANSPORTER"/>
    <property type="match status" value="1"/>
</dbReference>
<feature type="transmembrane region" description="Helical" evidence="6">
    <location>
        <begin position="332"/>
        <end position="353"/>
    </location>
</feature>
<organism evidence="7 8">
    <name type="scientific">Scytalidium lignicola</name>
    <name type="common">Hyphomycete</name>
    <dbReference type="NCBI Taxonomy" id="5539"/>
    <lineage>
        <taxon>Eukaryota</taxon>
        <taxon>Fungi</taxon>
        <taxon>Dikarya</taxon>
        <taxon>Ascomycota</taxon>
        <taxon>Pezizomycotina</taxon>
        <taxon>Leotiomycetes</taxon>
        <taxon>Leotiomycetes incertae sedis</taxon>
        <taxon>Scytalidium</taxon>
    </lineage>
</organism>
<dbReference type="Proteomes" id="UP000258309">
    <property type="component" value="Unassembled WGS sequence"/>
</dbReference>
<gene>
    <name evidence="7" type="ORF">B7463_g3347</name>
</gene>
<keyword evidence="8" id="KW-1185">Reference proteome</keyword>
<feature type="transmembrane region" description="Helical" evidence="6">
    <location>
        <begin position="174"/>
        <end position="193"/>
    </location>
</feature>
<feature type="non-terminal residue" evidence="7">
    <location>
        <position position="498"/>
    </location>
</feature>
<keyword evidence="4 6" id="KW-1133">Transmembrane helix</keyword>
<feature type="transmembrane region" description="Helical" evidence="6">
    <location>
        <begin position="109"/>
        <end position="127"/>
    </location>
</feature>
<keyword evidence="3 6" id="KW-0812">Transmembrane</keyword>
<dbReference type="AlphaFoldDB" id="A0A3E2HHW3"/>
<feature type="transmembrane region" description="Helical" evidence="6">
    <location>
        <begin position="264"/>
        <end position="287"/>
    </location>
</feature>
<comment type="subcellular location">
    <subcellularLocation>
        <location evidence="1">Membrane</location>
        <topology evidence="1">Multi-pass membrane protein</topology>
    </subcellularLocation>
</comment>
<feature type="transmembrane region" description="Helical" evidence="6">
    <location>
        <begin position="416"/>
        <end position="437"/>
    </location>
</feature>
<dbReference type="EMBL" id="NCSJ02000043">
    <property type="protein sequence ID" value="RFU33014.1"/>
    <property type="molecule type" value="Genomic_DNA"/>
</dbReference>
<feature type="non-terminal residue" evidence="7">
    <location>
        <position position="1"/>
    </location>
</feature>
<proteinExistence type="inferred from homology"/>
<reference evidence="7 8" key="1">
    <citation type="submission" date="2018-05" db="EMBL/GenBank/DDBJ databases">
        <title>Draft genome sequence of Scytalidium lignicola DSM 105466, a ubiquitous saprotrophic fungus.</title>
        <authorList>
            <person name="Buettner E."/>
            <person name="Gebauer A.M."/>
            <person name="Hofrichter M."/>
            <person name="Liers C."/>
            <person name="Kellner H."/>
        </authorList>
    </citation>
    <scope>NUCLEOTIDE SEQUENCE [LARGE SCALE GENOMIC DNA]</scope>
    <source>
        <strain evidence="7 8">DSM 105466</strain>
    </source>
</reference>
<dbReference type="Pfam" id="PF02133">
    <property type="entry name" value="Transp_cyt_pur"/>
    <property type="match status" value="1"/>
</dbReference>
<evidence type="ECO:0000256" key="5">
    <source>
        <dbReference type="ARBA" id="ARBA00023136"/>
    </source>
</evidence>
<dbReference type="PANTHER" id="PTHR30618:SF0">
    <property type="entry name" value="PURINE-URACIL PERMEASE NCS1"/>
    <property type="match status" value="1"/>
</dbReference>
<feature type="transmembrane region" description="Helical" evidence="6">
    <location>
        <begin position="70"/>
        <end position="89"/>
    </location>
</feature>
<sequence>MIGIGLNWWQSIIAIFIAQSISVITAAFNSRCSESYHIGFPIVARSVFGIYGAFYAVGARAMLAAIYYSLKIYVGSSFVVNMLQAVFGSSFTNIPNHVPASVGFTTQQFLAFFLYWLIHIPLVFLRLNQLKWLFTLKMAVMLPTMIGLFIFCMVNTKAQLGTGKLSSAAPSTNIAWLIFYGINTALGAHSTLVTNQPDYSRWAAKRWASIWPQLLFYPISVTVSAVLGILSTAAINNVWGLKLWNQWDLLTAILVRYPQSSARFAVFLCALCWAILVIGTNIAANSIPFGADCALLAPRYLNQTRGQLLGLLLAWVICPWYIYASAATFTKFLSGYGLFMAGLTGIMVVDYYFISRGNLFLHHLYDNKRDNPHYRFYSGVNIQAYIAYICGCALGFPGFLGSLGVSVPIAAQELGYLGWLLSFSVSALLYIAMCSVWPTQNQLAVRRLALKWEEKAFESDEDYQFAAAPTIMGTDVEGQHGGEYTGIVVMETVQPKSG</sequence>
<dbReference type="InterPro" id="IPR001248">
    <property type="entry name" value="Pur-cyt_permease"/>
</dbReference>
<evidence type="ECO:0000313" key="7">
    <source>
        <dbReference type="EMBL" id="RFU33014.1"/>
    </source>
</evidence>
<dbReference type="GO" id="GO:0005886">
    <property type="term" value="C:plasma membrane"/>
    <property type="evidence" value="ECO:0007669"/>
    <property type="project" value="TreeGrafter"/>
</dbReference>
<evidence type="ECO:0000256" key="2">
    <source>
        <dbReference type="ARBA" id="ARBA00008974"/>
    </source>
</evidence>
<comment type="similarity">
    <text evidence="2">Belongs to the purine-cytosine permease (2.A.39) family.</text>
</comment>